<dbReference type="Proteomes" id="UP000030145">
    <property type="component" value="Unassembled WGS sequence"/>
</dbReference>
<dbReference type="AlphaFoldDB" id="A0A0A2DK90"/>
<comment type="caution">
    <text evidence="1">The sequence shown here is derived from an EMBL/GenBank/DDBJ whole genome shotgun (WGS) entry which is preliminary data.</text>
</comment>
<proteinExistence type="predicted"/>
<protein>
    <submittedName>
        <fullName evidence="1">Uncharacterized protein</fullName>
    </submittedName>
</protein>
<evidence type="ECO:0000313" key="2">
    <source>
        <dbReference type="Proteomes" id="UP000030145"/>
    </source>
</evidence>
<organism evidence="1 2">
    <name type="scientific">Corynebacterium auriscanis</name>
    <dbReference type="NCBI Taxonomy" id="99807"/>
    <lineage>
        <taxon>Bacteria</taxon>
        <taxon>Bacillati</taxon>
        <taxon>Actinomycetota</taxon>
        <taxon>Actinomycetes</taxon>
        <taxon>Mycobacteriales</taxon>
        <taxon>Corynebacteriaceae</taxon>
        <taxon>Corynebacterium</taxon>
    </lineage>
</organism>
<name>A0A0A2DK90_9CORY</name>
<sequence length="396" mass="43517">MSKRVAIPIVLVLVLVAGVFLLREFLPSEPKTAGHGSAEAQYVGISNETIGKLTETDRNNIFWTSDSGEGGVAFSTAPVYFPSLLRIGQGFAAPDRDAIIWVDQDLQNKKSFPVPGLDIGMQSTMSTSLDYSHGAFTFSKGDADFPDAKKVVAVTANGARSTDREHYVSALTACNNGVIKWIEFLPYDNKEVESRGTAQIVTWRPDGDIETSHIPREFLYAPPNENQLSCDSSSHTIVSEDANGNPMSLRLESRGKETVVKDETELPDILPPAMARFATVFDNTLYSLDKEDVLTAIDLKEGTLQYREPLDVTGPSPVSVTFEHDRAYVVVRPDEFENKQAVLPVVLEKPHCTGKVVPLIGYDETSQKSKFERLGDSFMVTTNALPKEPGRTPLCR</sequence>
<dbReference type="GeneID" id="300552057"/>
<keyword evidence="2" id="KW-1185">Reference proteome</keyword>
<accession>A0A0A2DK90</accession>
<dbReference type="RefSeq" id="WP_035115651.1">
    <property type="nucleotide sequence ID" value="NZ_CP047046.1"/>
</dbReference>
<gene>
    <name evidence="1" type="ORF">MA47_09450</name>
</gene>
<dbReference type="EMBL" id="JRVJ01000020">
    <property type="protein sequence ID" value="KGM18192.1"/>
    <property type="molecule type" value="Genomic_DNA"/>
</dbReference>
<reference evidence="1 2" key="1">
    <citation type="submission" date="2014-10" db="EMBL/GenBank/DDBJ databases">
        <title>Whole Genome sequence of Corynebacterium auriscanis strain CIP 106629.</title>
        <authorList>
            <person name="Hassan S.S."/>
            <person name="Jamal S.B."/>
            <person name="Tiwari S."/>
            <person name="Oliveira L.D.C."/>
            <person name="Souza F."/>
            <person name="Mariano D.C."/>
            <person name="Almeida S."/>
            <person name="Dorella F."/>
            <person name="Pereira F."/>
            <person name="Carvalho A."/>
            <person name="Leal C.A."/>
            <person name="Soares S.D.C."/>
            <person name="Figueiredo H.C."/>
            <person name="Silva A."/>
            <person name="Azevedo V.A."/>
        </authorList>
    </citation>
    <scope>NUCLEOTIDE SEQUENCE [LARGE SCALE GENOMIC DNA]</scope>
    <source>
        <strain evidence="1 2">CIP 106629</strain>
    </source>
</reference>
<evidence type="ECO:0000313" key="1">
    <source>
        <dbReference type="EMBL" id="KGM18192.1"/>
    </source>
</evidence>